<sequence>MATIHNTGFIYIWDMAKGDLLQQFDFGPHQDLQIAISSDGKTVTSVDNNETCF</sequence>
<dbReference type="SUPFAM" id="SSF50978">
    <property type="entry name" value="WD40 repeat-like"/>
    <property type="match status" value="1"/>
</dbReference>
<dbReference type="AlphaFoldDB" id="A0A5N6T041"/>
<evidence type="ECO:0008006" key="3">
    <source>
        <dbReference type="Google" id="ProtNLM"/>
    </source>
</evidence>
<keyword evidence="2" id="KW-1185">Reference proteome</keyword>
<accession>A0A5N6T041</accession>
<dbReference type="Proteomes" id="UP000325672">
    <property type="component" value="Unassembled WGS sequence"/>
</dbReference>
<dbReference type="RefSeq" id="XP_031915670.1">
    <property type="nucleotide sequence ID" value="XM_032054056.1"/>
</dbReference>
<gene>
    <name evidence="1" type="ORF">BDV38DRAFT_241816</name>
</gene>
<dbReference type="GeneID" id="43638266"/>
<organism evidence="1 2">
    <name type="scientific">Aspergillus pseudotamarii</name>
    <dbReference type="NCBI Taxonomy" id="132259"/>
    <lineage>
        <taxon>Eukaryota</taxon>
        <taxon>Fungi</taxon>
        <taxon>Dikarya</taxon>
        <taxon>Ascomycota</taxon>
        <taxon>Pezizomycotina</taxon>
        <taxon>Eurotiomycetes</taxon>
        <taxon>Eurotiomycetidae</taxon>
        <taxon>Eurotiales</taxon>
        <taxon>Aspergillaceae</taxon>
        <taxon>Aspergillus</taxon>
        <taxon>Aspergillus subgen. Circumdati</taxon>
    </lineage>
</organism>
<evidence type="ECO:0000313" key="1">
    <source>
        <dbReference type="EMBL" id="KAE8139607.1"/>
    </source>
</evidence>
<dbReference type="InterPro" id="IPR036322">
    <property type="entry name" value="WD40_repeat_dom_sf"/>
</dbReference>
<protein>
    <recommendedName>
        <fullName evidence="3">WD40-repeat-containing domain protein</fullName>
    </recommendedName>
</protein>
<name>A0A5N6T041_ASPPS</name>
<proteinExistence type="predicted"/>
<evidence type="ECO:0000313" key="2">
    <source>
        <dbReference type="Proteomes" id="UP000325672"/>
    </source>
</evidence>
<reference evidence="1 2" key="1">
    <citation type="submission" date="2019-04" db="EMBL/GenBank/DDBJ databases">
        <title>Friends and foes A comparative genomics study of 23 Aspergillus species from section Flavi.</title>
        <authorList>
            <consortium name="DOE Joint Genome Institute"/>
            <person name="Kjaerbolling I."/>
            <person name="Vesth T."/>
            <person name="Frisvad J.C."/>
            <person name="Nybo J.L."/>
            <person name="Theobald S."/>
            <person name="Kildgaard S."/>
            <person name="Isbrandt T."/>
            <person name="Kuo A."/>
            <person name="Sato A."/>
            <person name="Lyhne E.K."/>
            <person name="Kogle M.E."/>
            <person name="Wiebenga A."/>
            <person name="Kun R.S."/>
            <person name="Lubbers R.J."/>
            <person name="Makela M.R."/>
            <person name="Barry K."/>
            <person name="Chovatia M."/>
            <person name="Clum A."/>
            <person name="Daum C."/>
            <person name="Haridas S."/>
            <person name="He G."/>
            <person name="LaButti K."/>
            <person name="Lipzen A."/>
            <person name="Mondo S."/>
            <person name="Riley R."/>
            <person name="Salamov A."/>
            <person name="Simmons B.A."/>
            <person name="Magnuson J.K."/>
            <person name="Henrissat B."/>
            <person name="Mortensen U.H."/>
            <person name="Larsen T.O."/>
            <person name="Devries R.P."/>
            <person name="Grigoriev I.V."/>
            <person name="Machida M."/>
            <person name="Baker S.E."/>
            <person name="Andersen M.R."/>
        </authorList>
    </citation>
    <scope>NUCLEOTIDE SEQUENCE [LARGE SCALE GENOMIC DNA]</scope>
    <source>
        <strain evidence="1 2">CBS 117625</strain>
    </source>
</reference>
<dbReference type="EMBL" id="ML743565">
    <property type="protein sequence ID" value="KAE8139607.1"/>
    <property type="molecule type" value="Genomic_DNA"/>
</dbReference>